<evidence type="ECO:0000256" key="2">
    <source>
        <dbReference type="ARBA" id="ARBA00022801"/>
    </source>
</evidence>
<evidence type="ECO:0000256" key="1">
    <source>
        <dbReference type="ARBA" id="ARBA00005947"/>
    </source>
</evidence>
<protein>
    <submittedName>
        <fullName evidence="4">Histone deacetylase</fullName>
    </submittedName>
</protein>
<dbReference type="PANTHER" id="PTHR10625:SF19">
    <property type="entry name" value="HISTONE DEACETYLASE 12"/>
    <property type="match status" value="1"/>
</dbReference>
<evidence type="ECO:0000259" key="3">
    <source>
        <dbReference type="Pfam" id="PF00850"/>
    </source>
</evidence>
<reference evidence="4" key="2">
    <citation type="submission" date="2017-11" db="EMBL/GenBank/DDBJ databases">
        <authorList>
            <person name="Das S.K."/>
        </authorList>
    </citation>
    <scope>NUCLEOTIDE SEQUENCE</scope>
    <source>
        <strain evidence="4">S4-41</strain>
    </source>
</reference>
<evidence type="ECO:0000313" key="5">
    <source>
        <dbReference type="Proteomes" id="UP001162135"/>
    </source>
</evidence>
<dbReference type="PANTHER" id="PTHR10625">
    <property type="entry name" value="HISTONE DEACETYLASE HDAC1-RELATED"/>
    <property type="match status" value="1"/>
</dbReference>
<dbReference type="InterPro" id="IPR000286">
    <property type="entry name" value="HDACs"/>
</dbReference>
<dbReference type="EMBL" id="PGFS01000001">
    <property type="protein sequence ID" value="MDH4571317.1"/>
    <property type="molecule type" value="Genomic_DNA"/>
</dbReference>
<proteinExistence type="inferred from homology"/>
<sequence>MPRPSPGGFSIDPSGGHSSVLPIVHHPGYSIEWPERHPFPMAKFRVLRRRLSTLAFDDRDDVCWITPAPATSQALLRGHTADYLQRFYLGEMATTRRTPSGFPWSPALVDRTLLEVGGTLAAVDSAMETGLALNTAGGTHHAYADRASGYCLLNDLAVAAHHLLAEYRLERVLIVDCDVHQGDGTAWIFRDEPRVFTLSLHGEANFPFEKRQSDRDVALPRGTGDDAYLARLEAALDPILNDFQPQFVLFDAGADVHADDRLGHLALSDHGLYRRDHRVLADCRRRGIPVAGVIGGGYDRDLEALAERHAQLFLAALALTSE</sequence>
<dbReference type="Proteomes" id="UP001162135">
    <property type="component" value="Unassembled WGS sequence"/>
</dbReference>
<gene>
    <name evidence="4" type="ORF">CUR86_01830</name>
</gene>
<name>A0ABT6I1D3_9GAMM</name>
<dbReference type="InterPro" id="IPR044150">
    <property type="entry name" value="HDAC_classIV"/>
</dbReference>
<accession>A0ABT6I1D3</accession>
<dbReference type="SUPFAM" id="SSF52768">
    <property type="entry name" value="Arginase/deacetylase"/>
    <property type="match status" value="1"/>
</dbReference>
<keyword evidence="5" id="KW-1185">Reference proteome</keyword>
<organism evidence="4 5">
    <name type="scientific">Salinicola acroporae</name>
    <dbReference type="NCBI Taxonomy" id="1541440"/>
    <lineage>
        <taxon>Bacteria</taxon>
        <taxon>Pseudomonadati</taxon>
        <taxon>Pseudomonadota</taxon>
        <taxon>Gammaproteobacteria</taxon>
        <taxon>Oceanospirillales</taxon>
        <taxon>Halomonadaceae</taxon>
        <taxon>Salinicola</taxon>
    </lineage>
</organism>
<reference evidence="4" key="1">
    <citation type="journal article" date="2015" name="Antonie Van Leeuwenhoek">
        <title>Comparative 16S rRNA signatures and multilocus sequence analysis for the genus Salinicola and description of Salinicola acroporae sp. nov., isolated from coral Acropora digitifera.</title>
        <authorList>
            <person name="Lepcha R.T."/>
            <person name="Poddar A."/>
            <person name="Schumann P."/>
            <person name="Das S.K."/>
        </authorList>
    </citation>
    <scope>NUCLEOTIDE SEQUENCE</scope>
    <source>
        <strain evidence="4">S4-41</strain>
    </source>
</reference>
<dbReference type="CDD" id="cd09993">
    <property type="entry name" value="HDAC_classIV"/>
    <property type="match status" value="1"/>
</dbReference>
<dbReference type="InterPro" id="IPR023801">
    <property type="entry name" value="His_deacetylse_dom"/>
</dbReference>
<dbReference type="Gene3D" id="3.40.800.20">
    <property type="entry name" value="Histone deacetylase domain"/>
    <property type="match status" value="1"/>
</dbReference>
<comment type="caution">
    <text evidence="4">The sequence shown here is derived from an EMBL/GenBank/DDBJ whole genome shotgun (WGS) entry which is preliminary data.</text>
</comment>
<keyword evidence="2" id="KW-0378">Hydrolase</keyword>
<dbReference type="InterPro" id="IPR023696">
    <property type="entry name" value="Ureohydrolase_dom_sf"/>
</dbReference>
<evidence type="ECO:0000313" key="4">
    <source>
        <dbReference type="EMBL" id="MDH4571317.1"/>
    </source>
</evidence>
<dbReference type="InterPro" id="IPR037138">
    <property type="entry name" value="His_deacetylse_dom_sf"/>
</dbReference>
<feature type="domain" description="Histone deacetylase" evidence="3">
    <location>
        <begin position="37"/>
        <end position="301"/>
    </location>
</feature>
<comment type="similarity">
    <text evidence="1">Belongs to the histone deacetylase family.</text>
</comment>
<dbReference type="PRINTS" id="PR01270">
    <property type="entry name" value="HDASUPER"/>
</dbReference>
<dbReference type="Pfam" id="PF00850">
    <property type="entry name" value="Hist_deacetyl"/>
    <property type="match status" value="1"/>
</dbReference>